<sequence>MFYNVVVPPIMTDAVGETLVQPTTTKANIISKPLFNIFINYSSQNN</sequence>
<reference evidence="1 2" key="1">
    <citation type="journal article" date="2016" name="Genome Biol. Evol.">
        <title>Comparative Genomic Analyses of the Moraxella catarrhalis Serosensitive and Seroresistant Lineages Demonstrate Their Independent Evolution.</title>
        <authorList>
            <person name="Earl J.P."/>
            <person name="de Vries S.P."/>
            <person name="Ahmed A."/>
            <person name="Powell E."/>
            <person name="Schultz M.P."/>
            <person name="Hermans P.W."/>
            <person name="Hill D.J."/>
            <person name="Zhou Z."/>
            <person name="Constantinidou C.I."/>
            <person name="Hu F.Z."/>
            <person name="Bootsma H.J."/>
            <person name="Ehrlich G.D."/>
        </authorList>
    </citation>
    <scope>NUCLEOTIDE SEQUENCE [LARGE SCALE GENOMIC DNA]</scope>
    <source>
        <strain evidence="1 2">Z7574</strain>
    </source>
</reference>
<name>A0A7Z1A3C9_MORCA</name>
<proteinExistence type="predicted"/>
<protein>
    <submittedName>
        <fullName evidence="1">Uncharacterized protein</fullName>
    </submittedName>
</protein>
<organism evidence="1 2">
    <name type="scientific">Moraxella catarrhalis</name>
    <name type="common">Branhamella catarrhalis</name>
    <dbReference type="NCBI Taxonomy" id="480"/>
    <lineage>
        <taxon>Bacteria</taxon>
        <taxon>Pseudomonadati</taxon>
        <taxon>Pseudomonadota</taxon>
        <taxon>Gammaproteobacteria</taxon>
        <taxon>Moraxellales</taxon>
        <taxon>Moraxellaceae</taxon>
        <taxon>Moraxella</taxon>
    </lineage>
</organism>
<evidence type="ECO:0000313" key="2">
    <source>
        <dbReference type="Proteomes" id="UP000078446"/>
    </source>
</evidence>
<dbReference type="Proteomes" id="UP000078446">
    <property type="component" value="Unassembled WGS sequence"/>
</dbReference>
<evidence type="ECO:0000313" key="1">
    <source>
        <dbReference type="EMBL" id="OAV00005.1"/>
    </source>
</evidence>
<dbReference type="AlphaFoldDB" id="A0A7Z1A3C9"/>
<gene>
    <name evidence="1" type="ORF">AO382_1797</name>
</gene>
<comment type="caution">
    <text evidence="1">The sequence shown here is derived from an EMBL/GenBank/DDBJ whole genome shotgun (WGS) entry which is preliminary data.</text>
</comment>
<dbReference type="EMBL" id="LXHE01000017">
    <property type="protein sequence ID" value="OAV00005.1"/>
    <property type="molecule type" value="Genomic_DNA"/>
</dbReference>
<accession>A0A7Z1A3C9</accession>